<comment type="caution">
    <text evidence="1">The sequence shown here is derived from an EMBL/GenBank/DDBJ whole genome shotgun (WGS) entry which is preliminary data.</text>
</comment>
<protein>
    <recommendedName>
        <fullName evidence="3">Transporter</fullName>
    </recommendedName>
</protein>
<evidence type="ECO:0000313" key="2">
    <source>
        <dbReference type="Proteomes" id="UP000070578"/>
    </source>
</evidence>
<dbReference type="AlphaFoldDB" id="A0A139BSN6"/>
<reference evidence="1 2" key="1">
    <citation type="submission" date="2016-02" db="EMBL/GenBank/DDBJ databases">
        <authorList>
            <person name="Wen L."/>
            <person name="He K."/>
            <person name="Yang H."/>
        </authorList>
    </citation>
    <scope>NUCLEOTIDE SEQUENCE [LARGE SCALE GENOMIC DNA]</scope>
    <source>
        <strain evidence="1">ShG14-8</strain>
    </source>
</reference>
<sequence length="270" mass="28724">MKNAILASSIISFFTSVVISFFASVIFQTAHAEEAGKLSLETGMDYNTGKYGGSQSTDILYVPFTTKYQGKEWTLRLTVPYIQITGPASIISVMNGVPLTGAAASNTPVTRSGMGDVIAAATHNAYNGGSEGLIVNLTGKVKLGTASSSQGLGTGKNDYAFQSDLYQVKGSYTTFGNFGYRIYGSPAGYTLNNIFYGSLGESYKFNQETSGGMMLDVGQKVISTGSPIVETIFFVNHKLDKTWKAQGYFLKGFTNGVPNFGLGASINHAI</sequence>
<dbReference type="EMBL" id="LSLI01000046">
    <property type="protein sequence ID" value="KXS32006.1"/>
    <property type="molecule type" value="Genomic_DNA"/>
</dbReference>
<dbReference type="Proteomes" id="UP000070578">
    <property type="component" value="Unassembled WGS sequence"/>
</dbReference>
<evidence type="ECO:0000313" key="1">
    <source>
        <dbReference type="EMBL" id="KXS32006.1"/>
    </source>
</evidence>
<proteinExistence type="predicted"/>
<name>A0A139BSN6_9PROT</name>
<reference evidence="1 2" key="2">
    <citation type="submission" date="2016-03" db="EMBL/GenBank/DDBJ databases">
        <title>New uncultured bacterium of the family Gallionellaceae from acid mine drainage: description and reconstruction of genome based on metagenomic analysis of microbial community.</title>
        <authorList>
            <person name="Kadnikov V."/>
            <person name="Ivasenko D."/>
            <person name="Beletsky A."/>
            <person name="Mardanov A."/>
            <person name="Danilova E."/>
            <person name="Pimenov N."/>
            <person name="Karnachuk O."/>
            <person name="Ravin N."/>
        </authorList>
    </citation>
    <scope>NUCLEOTIDE SEQUENCE [LARGE SCALE GENOMIC DNA]</scope>
    <source>
        <strain evidence="1">ShG14-8</strain>
    </source>
</reference>
<gene>
    <name evidence="1" type="ORF">AWT59_1874</name>
</gene>
<organism evidence="1 2">
    <name type="scientific">Candidatus Gallionella acididurans</name>
    <dbReference type="NCBI Taxonomy" id="1796491"/>
    <lineage>
        <taxon>Bacteria</taxon>
        <taxon>Pseudomonadati</taxon>
        <taxon>Pseudomonadota</taxon>
        <taxon>Betaproteobacteria</taxon>
        <taxon>Nitrosomonadales</taxon>
        <taxon>Gallionellaceae</taxon>
        <taxon>Gallionella</taxon>
    </lineage>
</organism>
<accession>A0A139BSN6</accession>
<evidence type="ECO:0008006" key="3">
    <source>
        <dbReference type="Google" id="ProtNLM"/>
    </source>
</evidence>